<protein>
    <recommendedName>
        <fullName evidence="3 11">DNA-directed RNA polymerase 35 kDa subunit</fullName>
        <ecNumber evidence="2 11">2.7.7.6</ecNumber>
    </recommendedName>
</protein>
<keyword evidence="6 11" id="KW-0548">Nucleotidyltransferase</keyword>
<dbReference type="GO" id="GO:0019083">
    <property type="term" value="P:viral transcription"/>
    <property type="evidence" value="ECO:0007669"/>
    <property type="project" value="UniProtKB-UniRule"/>
</dbReference>
<keyword evidence="4 11" id="KW-0240">DNA-directed RNA polymerase</keyword>
<evidence type="ECO:0000256" key="9">
    <source>
        <dbReference type="ARBA" id="ARBA00026040"/>
    </source>
</evidence>
<reference evidence="12 13" key="1">
    <citation type="journal article" date="2014" name="Vet. Microbiol.">
        <title>Complete genome sequence analysis of goatpox virus isolated from China shows high variation.</title>
        <authorList>
            <person name="Zeng X."/>
            <person name="Chi X."/>
            <person name="Li W."/>
            <person name="Hao W."/>
            <person name="Li M."/>
            <person name="Huang X."/>
            <person name="Huang Y."/>
            <person name="Rock D.L."/>
            <person name="Luo S."/>
            <person name="Wang S."/>
        </authorList>
    </citation>
    <scope>NUCLEOTIDE SEQUENCE [LARGE SCALE GENOMIC DNA]</scope>
    <source>
        <strain evidence="12">FZ</strain>
    </source>
</reference>
<keyword evidence="5 11" id="KW-0808">Transferase</keyword>
<organism evidence="12 13">
    <name type="scientific">Goatpox virus FZ</name>
    <dbReference type="NCBI Taxonomy" id="1416740"/>
    <lineage>
        <taxon>Viruses</taxon>
        <taxon>Varidnaviria</taxon>
        <taxon>Bamfordvirae</taxon>
        <taxon>Nucleocytoviricota</taxon>
        <taxon>Pokkesviricetes</taxon>
        <taxon>Chitovirales</taxon>
        <taxon>Poxviridae</taxon>
        <taxon>Chordopoxvirinae</taxon>
        <taxon>Capripoxvirus</taxon>
        <taxon>Capripoxvirus goatpox</taxon>
        <taxon>Goatpox virus</taxon>
    </lineage>
</organism>
<dbReference type="GO" id="GO:0003677">
    <property type="term" value="F:DNA binding"/>
    <property type="evidence" value="ECO:0007669"/>
    <property type="project" value="UniProtKB-UniRule"/>
</dbReference>
<accession>A0A075CIE8</accession>
<keyword evidence="7 11" id="KW-0946">Virion</keyword>
<dbReference type="GO" id="GO:0003899">
    <property type="term" value="F:DNA-directed RNA polymerase activity"/>
    <property type="evidence" value="ECO:0007669"/>
    <property type="project" value="UniProtKB-EC"/>
</dbReference>
<comment type="catalytic activity">
    <reaction evidence="10 11">
        <text>RNA(n) + a ribonucleoside 5'-triphosphate = RNA(n+1) + diphosphate</text>
        <dbReference type="Rhea" id="RHEA:21248"/>
        <dbReference type="Rhea" id="RHEA-COMP:14527"/>
        <dbReference type="Rhea" id="RHEA-COMP:17342"/>
        <dbReference type="ChEBI" id="CHEBI:33019"/>
        <dbReference type="ChEBI" id="CHEBI:61557"/>
        <dbReference type="ChEBI" id="CHEBI:140395"/>
        <dbReference type="EC" id="2.7.7.6"/>
    </reaction>
</comment>
<proteinExistence type="inferred from homology"/>
<evidence type="ECO:0000256" key="2">
    <source>
        <dbReference type="ARBA" id="ARBA00012418"/>
    </source>
</evidence>
<dbReference type="Pfam" id="PF03396">
    <property type="entry name" value="Pox_RNA_pol_35"/>
    <property type="match status" value="1"/>
</dbReference>
<evidence type="ECO:0000256" key="4">
    <source>
        <dbReference type="ARBA" id="ARBA00022478"/>
    </source>
</evidence>
<evidence type="ECO:0000256" key="6">
    <source>
        <dbReference type="ARBA" id="ARBA00022695"/>
    </source>
</evidence>
<dbReference type="Proteomes" id="UP000134642">
    <property type="component" value="Segment"/>
</dbReference>
<dbReference type="InterPro" id="IPR005059">
    <property type="entry name" value="DNA-dir_RNA_pol_35kDa_poxviral"/>
</dbReference>
<comment type="similarity">
    <text evidence="1 11">Belongs to the poxviridae DNA-directed RNA polymerase 35 kDa subunit family.</text>
</comment>
<evidence type="ECO:0000256" key="10">
    <source>
        <dbReference type="ARBA" id="ARBA00048552"/>
    </source>
</evidence>
<evidence type="ECO:0000256" key="7">
    <source>
        <dbReference type="ARBA" id="ARBA00022844"/>
    </source>
</evidence>
<evidence type="ECO:0000256" key="8">
    <source>
        <dbReference type="ARBA" id="ARBA00023163"/>
    </source>
</evidence>
<sequence length="303" mass="35393">MFREEKVIVIDLNPDLATFIKHGFNNRVRWPLLTTGVVLSNNTTAVNEEWLTSIEHMPTRKIFYNYTSKILRKEVGFCVYLKKSQSEKKRIITLGDFDYYIIDLENYKFIKIDKPIELNETLLHTFQDYRIKNLQVIEIIAFSSNIQITEKIIEGLTFINIETFNKEYDNIKPTLKTSFESIIPFIVTAPLGRLTFYVEHYPWIDFKSHMKEILDFLEGSLVSDVHLHKLETSVLDNSTSSSYNPVSGMLFVNDLLTMTVVNFFGCNSRLNSYHRFDMTKLDINTFLKALSDAFKKIANYLEV</sequence>
<gene>
    <name evidence="12" type="primary">GTPV114</name>
</gene>
<evidence type="ECO:0000256" key="5">
    <source>
        <dbReference type="ARBA" id="ARBA00022679"/>
    </source>
</evidence>
<name>A0A075CIE8_9POXV</name>
<dbReference type="GO" id="GO:0044423">
    <property type="term" value="C:virion component"/>
    <property type="evidence" value="ECO:0007669"/>
    <property type="project" value="UniProtKB-UniRule"/>
</dbReference>
<evidence type="ECO:0000256" key="3">
    <source>
        <dbReference type="ARBA" id="ARBA00016965"/>
    </source>
</evidence>
<comment type="subcellular location">
    <subcellularLocation>
        <location evidence="11">Virion</location>
    </subcellularLocation>
    <text evidence="11">All the enzymes and other proteins required to synthesize early mRNAs are packaged within the virion core along with the DNA genome. This is necessary because viral early mRNAs are synthesized within minutes after virus entry into the cell and are extruded through pores in the core particle.</text>
</comment>
<evidence type="ECO:0000256" key="1">
    <source>
        <dbReference type="ARBA" id="ARBA00010538"/>
    </source>
</evidence>
<comment type="function">
    <text evidence="11">Part of the DNA-dependent RNA polymerase which catalyzes the transcription of viral DNA into RNA using the four ribonucleoside triphosphates as substrates. Responsible for the transcription of early, intermediate and late genes.</text>
</comment>
<evidence type="ECO:0000256" key="11">
    <source>
        <dbReference type="PIRNR" id="PIRNR000746"/>
    </source>
</evidence>
<dbReference type="GO" id="GO:0000428">
    <property type="term" value="C:DNA-directed RNA polymerase complex"/>
    <property type="evidence" value="ECO:0007669"/>
    <property type="project" value="UniProtKB-UniRule"/>
</dbReference>
<dbReference type="EC" id="2.7.7.6" evidence="2 11"/>
<dbReference type="PIRSF" id="PIRSF000746">
    <property type="entry name" value="Rpo35"/>
    <property type="match status" value="1"/>
</dbReference>
<evidence type="ECO:0000313" key="13">
    <source>
        <dbReference type="Proteomes" id="UP000134642"/>
    </source>
</evidence>
<comment type="subunit">
    <text evidence="9">The DNA-dependent RNA polymerase used for intermediate and late genes expression consists of eight subunits 147 kDa, 133 kDa, 35 kDa, 30 kDa, 22 kDa, 19 kDa, 18 kDa and 7 kDa totalling more than 500 kDa in mass. The same holoenzyme, with the addition of the transcription-specificity factor RAP94, is used for early gene expression.</text>
</comment>
<evidence type="ECO:0000313" key="12">
    <source>
        <dbReference type="EMBL" id="AGZ95434.1"/>
    </source>
</evidence>
<keyword evidence="8 11" id="KW-0804">Transcription</keyword>
<dbReference type="EMBL" id="KC951854">
    <property type="protein sequence ID" value="AGZ95434.1"/>
    <property type="molecule type" value="Genomic_DNA"/>
</dbReference>